<dbReference type="InterPro" id="IPR018020">
    <property type="entry name" value="OHCU_decarboxylase"/>
</dbReference>
<dbReference type="SUPFAM" id="SSF158694">
    <property type="entry name" value="UraD-Like"/>
    <property type="match status" value="1"/>
</dbReference>
<dbReference type="Proteomes" id="UP001596002">
    <property type="component" value="Unassembled WGS sequence"/>
</dbReference>
<keyword evidence="6 8" id="KW-0456">Lyase</keyword>
<protein>
    <recommendedName>
        <fullName evidence="3">2-oxo-4-hydroxy-4-carboxy-5-ureidoimidazoline decarboxylase</fullName>
        <ecNumber evidence="3">4.1.1.97</ecNumber>
    </recommendedName>
</protein>
<dbReference type="PANTHER" id="PTHR43466:SF1">
    <property type="entry name" value="2-OXO-4-HYDROXY-4-CARBOXY-5-UREIDOIMIDAZOLINE DECARBOXYLASE-RELATED"/>
    <property type="match status" value="1"/>
</dbReference>
<gene>
    <name evidence="8" type="primary">uraD</name>
    <name evidence="8" type="ORF">ACFO8Q_04995</name>
</gene>
<organism evidence="8 9">
    <name type="scientific">Effusibacillus consociatus</name>
    <dbReference type="NCBI Taxonomy" id="1117041"/>
    <lineage>
        <taxon>Bacteria</taxon>
        <taxon>Bacillati</taxon>
        <taxon>Bacillota</taxon>
        <taxon>Bacilli</taxon>
        <taxon>Bacillales</taxon>
        <taxon>Alicyclobacillaceae</taxon>
        <taxon>Effusibacillus</taxon>
    </lineage>
</organism>
<comment type="pathway">
    <text evidence="2">Purine metabolism; urate degradation; (S)-allantoin from urate: step 3/3.</text>
</comment>
<dbReference type="RefSeq" id="WP_380024627.1">
    <property type="nucleotide sequence ID" value="NZ_JBHSHC010000029.1"/>
</dbReference>
<evidence type="ECO:0000256" key="3">
    <source>
        <dbReference type="ARBA" id="ARBA00012257"/>
    </source>
</evidence>
<evidence type="ECO:0000313" key="9">
    <source>
        <dbReference type="Proteomes" id="UP001596002"/>
    </source>
</evidence>
<keyword evidence="9" id="KW-1185">Reference proteome</keyword>
<reference evidence="9" key="1">
    <citation type="journal article" date="2019" name="Int. J. Syst. Evol. Microbiol.">
        <title>The Global Catalogue of Microorganisms (GCM) 10K type strain sequencing project: providing services to taxonomists for standard genome sequencing and annotation.</title>
        <authorList>
            <consortium name="The Broad Institute Genomics Platform"/>
            <consortium name="The Broad Institute Genome Sequencing Center for Infectious Disease"/>
            <person name="Wu L."/>
            <person name="Ma J."/>
        </authorList>
    </citation>
    <scope>NUCLEOTIDE SEQUENCE [LARGE SCALE GENOMIC DNA]</scope>
    <source>
        <strain evidence="9">WYCCWR 12678</strain>
    </source>
</reference>
<feature type="domain" description="Oxo-4-hydroxy-4-carboxy-5-ureidoimidazoline decarboxylase" evidence="7">
    <location>
        <begin position="9"/>
        <end position="161"/>
    </location>
</feature>
<evidence type="ECO:0000259" key="7">
    <source>
        <dbReference type="Pfam" id="PF09349"/>
    </source>
</evidence>
<dbReference type="InterPro" id="IPR017580">
    <property type="entry name" value="OHCU_decarboxylase-1"/>
</dbReference>
<evidence type="ECO:0000256" key="4">
    <source>
        <dbReference type="ARBA" id="ARBA00022631"/>
    </source>
</evidence>
<evidence type="ECO:0000256" key="2">
    <source>
        <dbReference type="ARBA" id="ARBA00004754"/>
    </source>
</evidence>
<keyword evidence="5" id="KW-0210">Decarboxylase</keyword>
<proteinExistence type="predicted"/>
<dbReference type="Pfam" id="PF09349">
    <property type="entry name" value="OHCU_decarbox"/>
    <property type="match status" value="1"/>
</dbReference>
<evidence type="ECO:0000256" key="5">
    <source>
        <dbReference type="ARBA" id="ARBA00022793"/>
    </source>
</evidence>
<dbReference type="EC" id="4.1.1.97" evidence="3"/>
<name>A0ABV9PXQ9_9BACL</name>
<dbReference type="PANTHER" id="PTHR43466">
    <property type="entry name" value="2-OXO-4-HYDROXY-4-CARBOXY-5-UREIDOIMIDAZOLINE DECARBOXYLASE-RELATED"/>
    <property type="match status" value="1"/>
</dbReference>
<dbReference type="EMBL" id="JBHSHC010000029">
    <property type="protein sequence ID" value="MFC4766731.1"/>
    <property type="molecule type" value="Genomic_DNA"/>
</dbReference>
<comment type="catalytic activity">
    <reaction evidence="1">
        <text>5-hydroxy-2-oxo-4-ureido-2,5-dihydro-1H-imidazole-5-carboxylate + H(+) = (S)-allantoin + CO2</text>
        <dbReference type="Rhea" id="RHEA:26301"/>
        <dbReference type="ChEBI" id="CHEBI:15378"/>
        <dbReference type="ChEBI" id="CHEBI:15678"/>
        <dbReference type="ChEBI" id="CHEBI:16526"/>
        <dbReference type="ChEBI" id="CHEBI:58639"/>
        <dbReference type="EC" id="4.1.1.97"/>
    </reaction>
</comment>
<evidence type="ECO:0000256" key="1">
    <source>
        <dbReference type="ARBA" id="ARBA00001163"/>
    </source>
</evidence>
<keyword evidence="4" id="KW-0659">Purine metabolism</keyword>
<sequence>MKLTVEDLNRLTLPEFVERVGWVFEHSPWVAKRAWVDRPFSSVDILHQTMVGVVEKADCQDQLSLIRAHPDLGTRVKMSSVSQREQSGAGLDQLSQEEYEDFLELNRSYMQKFGFPFIMAVRGQTKETIKFALQERLSHSKEDESAHALQEIYKISRFRLEDIFHS</sequence>
<accession>A0ABV9PXQ9</accession>
<evidence type="ECO:0000313" key="8">
    <source>
        <dbReference type="EMBL" id="MFC4766731.1"/>
    </source>
</evidence>
<dbReference type="GO" id="GO:0051997">
    <property type="term" value="F:2-oxo-4-hydroxy-4-carboxy-5-ureidoimidazoline decarboxylase activity"/>
    <property type="evidence" value="ECO:0007669"/>
    <property type="project" value="UniProtKB-EC"/>
</dbReference>
<dbReference type="NCBIfam" id="TIGR03164">
    <property type="entry name" value="UHCUDC"/>
    <property type="match status" value="1"/>
</dbReference>
<dbReference type="InterPro" id="IPR036778">
    <property type="entry name" value="OHCU_decarboxylase_sf"/>
</dbReference>
<evidence type="ECO:0000256" key="6">
    <source>
        <dbReference type="ARBA" id="ARBA00023239"/>
    </source>
</evidence>
<dbReference type="Gene3D" id="1.10.3330.10">
    <property type="entry name" value="Oxo-4-hydroxy-4-carboxy-5-ureidoimidazoline decarboxylase"/>
    <property type="match status" value="1"/>
</dbReference>
<comment type="caution">
    <text evidence="8">The sequence shown here is derived from an EMBL/GenBank/DDBJ whole genome shotgun (WGS) entry which is preliminary data.</text>
</comment>